<proteinExistence type="predicted"/>
<dbReference type="PROSITE" id="PS50005">
    <property type="entry name" value="TPR"/>
    <property type="match status" value="1"/>
</dbReference>
<evidence type="ECO:0000256" key="1">
    <source>
        <dbReference type="PROSITE-ProRule" id="PRU00339"/>
    </source>
</evidence>
<dbReference type="AlphaFoldDB" id="A0A364XUU9"/>
<evidence type="ECO:0000313" key="4">
    <source>
        <dbReference type="Proteomes" id="UP000251889"/>
    </source>
</evidence>
<dbReference type="SUPFAM" id="SSF48452">
    <property type="entry name" value="TPR-like"/>
    <property type="match status" value="1"/>
</dbReference>
<feature type="repeat" description="TPR" evidence="1">
    <location>
        <begin position="177"/>
        <end position="210"/>
    </location>
</feature>
<keyword evidence="2" id="KW-1133">Transmembrane helix</keyword>
<dbReference type="OrthoDB" id="9769023at2"/>
<organism evidence="3 4">
    <name type="scientific">Pseudochryseolinea flava</name>
    <dbReference type="NCBI Taxonomy" id="2059302"/>
    <lineage>
        <taxon>Bacteria</taxon>
        <taxon>Pseudomonadati</taxon>
        <taxon>Bacteroidota</taxon>
        <taxon>Cytophagia</taxon>
        <taxon>Cytophagales</taxon>
        <taxon>Fulvivirgaceae</taxon>
        <taxon>Pseudochryseolinea</taxon>
    </lineage>
</organism>
<dbReference type="EMBL" id="QMFY01000023">
    <property type="protein sequence ID" value="RAV98042.1"/>
    <property type="molecule type" value="Genomic_DNA"/>
</dbReference>
<evidence type="ECO:0000313" key="3">
    <source>
        <dbReference type="EMBL" id="RAV98042.1"/>
    </source>
</evidence>
<dbReference type="Gene3D" id="1.25.40.10">
    <property type="entry name" value="Tetratricopeptide repeat domain"/>
    <property type="match status" value="1"/>
</dbReference>
<reference evidence="3 4" key="1">
    <citation type="submission" date="2018-06" db="EMBL/GenBank/DDBJ databases">
        <title>Chryseolinea flavus sp. nov., a member of the phylum Bacteroidetes isolated from soil.</title>
        <authorList>
            <person name="Li Y."/>
            <person name="Wang J."/>
        </authorList>
    </citation>
    <scope>NUCLEOTIDE SEQUENCE [LARGE SCALE GENOMIC DNA]</scope>
    <source>
        <strain evidence="3 4">SDU1-6</strain>
    </source>
</reference>
<comment type="caution">
    <text evidence="3">The sequence shown here is derived from an EMBL/GenBank/DDBJ whole genome shotgun (WGS) entry which is preliminary data.</text>
</comment>
<keyword evidence="2" id="KW-0472">Membrane</keyword>
<dbReference type="SMART" id="SM00028">
    <property type="entry name" value="TPR"/>
    <property type="match status" value="2"/>
</dbReference>
<dbReference type="InterPro" id="IPR011990">
    <property type="entry name" value="TPR-like_helical_dom_sf"/>
</dbReference>
<keyword evidence="1" id="KW-0802">TPR repeat</keyword>
<keyword evidence="4" id="KW-1185">Reference proteome</keyword>
<gene>
    <name evidence="3" type="ORF">DQQ10_25750</name>
</gene>
<accession>A0A364XUU9</accession>
<dbReference type="PROSITE" id="PS51257">
    <property type="entry name" value="PROKAR_LIPOPROTEIN"/>
    <property type="match status" value="1"/>
</dbReference>
<keyword evidence="2" id="KW-0812">Transmembrane</keyword>
<protein>
    <recommendedName>
        <fullName evidence="5">Tetratricopeptide repeat protein</fullName>
    </recommendedName>
</protein>
<dbReference type="Proteomes" id="UP000251889">
    <property type="component" value="Unassembled WGS sequence"/>
</dbReference>
<evidence type="ECO:0000256" key="2">
    <source>
        <dbReference type="SAM" id="Phobius"/>
    </source>
</evidence>
<evidence type="ECO:0008006" key="5">
    <source>
        <dbReference type="Google" id="ProtNLM"/>
    </source>
</evidence>
<feature type="transmembrane region" description="Helical" evidence="2">
    <location>
        <begin position="12"/>
        <end position="34"/>
    </location>
</feature>
<name>A0A364XUU9_9BACT</name>
<sequence length="477" mass="55283">MKDFRSGVLNSRVIVSVVTFVVVLTALGSCANYYQKHFDFNQEFERGDLKQALETLKKNDREENGRGRFIYYVNNGLLLSVLGQYEASNNFLEKAFLFGEDYHVNYFNEAAAYFLNPNFTVYRGEDHEHLMLLYFKAINFLKMNKPEDALIECRRLNIRLNQLGDKYKSTEKLQRDAFIHNLMGIIYQSTKDYNNAFIAYRNALDVYENEYARMFSMQVPTQLKKDILNTAVWTGFYEEFEDYKLKFNMADYMPPKPDAELIFFWHNGLGPVKEEWSVNFVIDHNSGNVVVFNNQALGFSFPYEVKEDKDRTDLRKLEVFRVAFPRYTERALYYQSAAVEVGGQSFPVEIAEDINKVAFQSLKQRMLEEFSKGLVRAALKKAAEHSMRKENEGLGAVMGLVNAMTEKADTRNWQTLPHSIHYARIPLVAGANDVTFTVADASGKVVPYKFTYQAKKDQTLFHTFSSLETSGTLYRYY</sequence>
<dbReference type="InterPro" id="IPR019734">
    <property type="entry name" value="TPR_rpt"/>
</dbReference>